<accession>A0A0A9HFY9</accession>
<reference evidence="1" key="2">
    <citation type="journal article" date="2015" name="Data Brief">
        <title>Shoot transcriptome of the giant reed, Arundo donax.</title>
        <authorList>
            <person name="Barrero R.A."/>
            <person name="Guerrero F.D."/>
            <person name="Moolhuijzen P."/>
            <person name="Goolsby J.A."/>
            <person name="Tidwell J."/>
            <person name="Bellgard S.E."/>
            <person name="Bellgard M.I."/>
        </authorList>
    </citation>
    <scope>NUCLEOTIDE SEQUENCE</scope>
    <source>
        <tissue evidence="1">Shoot tissue taken approximately 20 cm above the soil surface</tissue>
    </source>
</reference>
<organism evidence="1">
    <name type="scientific">Arundo donax</name>
    <name type="common">Giant reed</name>
    <name type="synonym">Donax arundinaceus</name>
    <dbReference type="NCBI Taxonomy" id="35708"/>
    <lineage>
        <taxon>Eukaryota</taxon>
        <taxon>Viridiplantae</taxon>
        <taxon>Streptophyta</taxon>
        <taxon>Embryophyta</taxon>
        <taxon>Tracheophyta</taxon>
        <taxon>Spermatophyta</taxon>
        <taxon>Magnoliopsida</taxon>
        <taxon>Liliopsida</taxon>
        <taxon>Poales</taxon>
        <taxon>Poaceae</taxon>
        <taxon>PACMAD clade</taxon>
        <taxon>Arundinoideae</taxon>
        <taxon>Arundineae</taxon>
        <taxon>Arundo</taxon>
    </lineage>
</organism>
<dbReference type="EMBL" id="GBRH01164110">
    <property type="protein sequence ID" value="JAE33786.1"/>
    <property type="molecule type" value="Transcribed_RNA"/>
</dbReference>
<name>A0A0A9HFY9_ARUDO</name>
<sequence length="52" mass="5787">MKKLILFCQATEGCQMILLFCAAKHCKLVTHNLMTTVKCSVSMTMAPGRIKI</sequence>
<evidence type="ECO:0000313" key="1">
    <source>
        <dbReference type="EMBL" id="JAE33786.1"/>
    </source>
</evidence>
<proteinExistence type="predicted"/>
<dbReference type="AlphaFoldDB" id="A0A0A9HFY9"/>
<protein>
    <submittedName>
        <fullName evidence="1">Uncharacterized protein</fullName>
    </submittedName>
</protein>
<reference evidence="1" key="1">
    <citation type="submission" date="2014-09" db="EMBL/GenBank/DDBJ databases">
        <authorList>
            <person name="Magalhaes I.L.F."/>
            <person name="Oliveira U."/>
            <person name="Santos F.R."/>
            <person name="Vidigal T.H.D.A."/>
            <person name="Brescovit A.D."/>
            <person name="Santos A.J."/>
        </authorList>
    </citation>
    <scope>NUCLEOTIDE SEQUENCE</scope>
    <source>
        <tissue evidence="1">Shoot tissue taken approximately 20 cm above the soil surface</tissue>
    </source>
</reference>